<feature type="transmembrane region" description="Helical" evidence="1">
    <location>
        <begin position="430"/>
        <end position="449"/>
    </location>
</feature>
<evidence type="ECO:0000256" key="1">
    <source>
        <dbReference type="SAM" id="Phobius"/>
    </source>
</evidence>
<dbReference type="Pfam" id="PF05226">
    <property type="entry name" value="CHASE2"/>
    <property type="match status" value="1"/>
</dbReference>
<dbReference type="GO" id="GO:0035556">
    <property type="term" value="P:intracellular signal transduction"/>
    <property type="evidence" value="ECO:0007669"/>
    <property type="project" value="InterPro"/>
</dbReference>
<dbReference type="Proteomes" id="UP000613160">
    <property type="component" value="Unassembled WGS sequence"/>
</dbReference>
<evidence type="ECO:0000259" key="2">
    <source>
        <dbReference type="PROSITE" id="PS50125"/>
    </source>
</evidence>
<feature type="transmembrane region" description="Helical" evidence="1">
    <location>
        <begin position="461"/>
        <end position="481"/>
    </location>
</feature>
<keyword evidence="1" id="KW-0812">Transmembrane</keyword>
<dbReference type="SMART" id="SM00044">
    <property type="entry name" value="CYCc"/>
    <property type="match status" value="1"/>
</dbReference>
<dbReference type="GO" id="GO:0004016">
    <property type="term" value="F:adenylate cyclase activity"/>
    <property type="evidence" value="ECO:0007669"/>
    <property type="project" value="UniProtKB-ARBA"/>
</dbReference>
<accession>A0A916XUN9</accession>
<organism evidence="3 4">
    <name type="scientific">Aureimonas glaciei</name>
    <dbReference type="NCBI Taxonomy" id="1776957"/>
    <lineage>
        <taxon>Bacteria</taxon>
        <taxon>Pseudomonadati</taxon>
        <taxon>Pseudomonadota</taxon>
        <taxon>Alphaproteobacteria</taxon>
        <taxon>Hyphomicrobiales</taxon>
        <taxon>Aurantimonadaceae</taxon>
        <taxon>Aureimonas</taxon>
    </lineage>
</organism>
<keyword evidence="1" id="KW-0472">Membrane</keyword>
<sequence length="778" mass="82300">MLPRHAERPSRPGRIRTRLAARAGRLGRAGRRYSLAMSFLRWLFDRRQRREALIVRLYGVTTLVVGLAVATLGQTVLDRLTVLVFDTYQRAQPRAETAAPVVLVDIDEASIAEIGQWPWPRTAIATLVNTLGQLGAAAIAFDIVFPEPDRTSLRQVVAELRRAGVAVDLPASGASIDNDAVLAGAFTGNRVVAGMAISNETDGSLPPPKVGFSYGGADPRDIIERFRGGVGNLKILGDAATGLGFFSFPPSPDGIVRQIPLVASAQGQLYPALSIEALRVAQGAGAVIVRSTGASGEIDTGQPAITALKVGAIEIPTGPKGTFWIYFSGLASMPTISAAALLDPARRDAYESVLSGRIVLVGTSAVGLRDLVATPVAASMPGMRVHAEIIDQILGDSFLSRPDWAKGAETLAALLFGLLLVLIVPRTGALVSAVVTVGFMAASLALSWVAFTQFRLLIDPILPAVSVGSVFAVTMPVLLLLTNREKRFVRQAFARYLSPTLVERLADDPAALKLGGVMRDITVLFSDIRGFTTMSEKLDPEALTTLLNGFLTPMTEVLLRSEATIDKYMGDAIMAFWNAPLDLADHRRRACLAALEMTRVLKTLSVGGGAPGALKVGIGLNAGPCCVGNLGSAQRFSYSAIGDGVNVASRVEGLTKAYGVAILVTENVARGAGDLAFLPVDLVRVVGRAEPLPVFALLGDAEMARDPSFETLAAAHGAMIAAYRAGDFTAALDRLAALRPGAPESLHALYDIYAERLDLLKQQGAPEGWTGVFTARSK</sequence>
<dbReference type="GO" id="GO:0006171">
    <property type="term" value="P:cAMP biosynthetic process"/>
    <property type="evidence" value="ECO:0007669"/>
    <property type="project" value="TreeGrafter"/>
</dbReference>
<dbReference type="AlphaFoldDB" id="A0A916XUN9"/>
<dbReference type="InterPro" id="IPR029787">
    <property type="entry name" value="Nucleotide_cyclase"/>
</dbReference>
<dbReference type="CDD" id="cd07302">
    <property type="entry name" value="CHD"/>
    <property type="match status" value="1"/>
</dbReference>
<gene>
    <name evidence="3" type="ORF">GCM10011335_13130</name>
</gene>
<reference evidence="3" key="1">
    <citation type="journal article" date="2014" name="Int. J. Syst. Evol. Microbiol.">
        <title>Complete genome sequence of Corynebacterium casei LMG S-19264T (=DSM 44701T), isolated from a smear-ripened cheese.</title>
        <authorList>
            <consortium name="US DOE Joint Genome Institute (JGI-PGF)"/>
            <person name="Walter F."/>
            <person name="Albersmeier A."/>
            <person name="Kalinowski J."/>
            <person name="Ruckert C."/>
        </authorList>
    </citation>
    <scope>NUCLEOTIDE SEQUENCE</scope>
    <source>
        <strain evidence="3">CGMCC 1.15493</strain>
    </source>
</reference>
<feature type="transmembrane region" description="Helical" evidence="1">
    <location>
        <begin position="404"/>
        <end position="423"/>
    </location>
</feature>
<dbReference type="Gene3D" id="3.30.70.1230">
    <property type="entry name" value="Nucleotide cyclase"/>
    <property type="match status" value="1"/>
</dbReference>
<proteinExistence type="predicted"/>
<comment type="caution">
    <text evidence="3">The sequence shown here is derived from an EMBL/GenBank/DDBJ whole genome shotgun (WGS) entry which is preliminary data.</text>
</comment>
<keyword evidence="4" id="KW-1185">Reference proteome</keyword>
<dbReference type="PROSITE" id="PS50125">
    <property type="entry name" value="GUANYLATE_CYCLASE_2"/>
    <property type="match status" value="1"/>
</dbReference>
<dbReference type="SMART" id="SM01080">
    <property type="entry name" value="CHASE2"/>
    <property type="match status" value="1"/>
</dbReference>
<reference evidence="3" key="2">
    <citation type="submission" date="2020-09" db="EMBL/GenBank/DDBJ databases">
        <authorList>
            <person name="Sun Q."/>
            <person name="Zhou Y."/>
        </authorList>
    </citation>
    <scope>NUCLEOTIDE SEQUENCE</scope>
    <source>
        <strain evidence="3">CGMCC 1.15493</strain>
    </source>
</reference>
<protein>
    <submittedName>
        <fullName evidence="3">Guanylate cyclase</fullName>
    </submittedName>
</protein>
<dbReference type="Pfam" id="PF00211">
    <property type="entry name" value="Guanylate_cyc"/>
    <property type="match status" value="1"/>
</dbReference>
<dbReference type="SUPFAM" id="SSF55073">
    <property type="entry name" value="Nucleotide cyclase"/>
    <property type="match status" value="1"/>
</dbReference>
<dbReference type="EMBL" id="BMJJ01000002">
    <property type="protein sequence ID" value="GGD11526.1"/>
    <property type="molecule type" value="Genomic_DNA"/>
</dbReference>
<feature type="transmembrane region" description="Helical" evidence="1">
    <location>
        <begin position="53"/>
        <end position="73"/>
    </location>
</feature>
<keyword evidence="1" id="KW-1133">Transmembrane helix</keyword>
<dbReference type="InterPro" id="IPR050697">
    <property type="entry name" value="Adenylyl/Guanylyl_Cyclase_3/4"/>
</dbReference>
<dbReference type="InterPro" id="IPR007890">
    <property type="entry name" value="CHASE2"/>
</dbReference>
<feature type="domain" description="Guanylate cyclase" evidence="2">
    <location>
        <begin position="522"/>
        <end position="652"/>
    </location>
</feature>
<name>A0A916XUN9_9HYPH</name>
<dbReference type="PANTHER" id="PTHR43081">
    <property type="entry name" value="ADENYLATE CYCLASE, TERMINAL-DIFFERENTIATION SPECIFIC-RELATED"/>
    <property type="match status" value="1"/>
</dbReference>
<evidence type="ECO:0000313" key="4">
    <source>
        <dbReference type="Proteomes" id="UP000613160"/>
    </source>
</evidence>
<dbReference type="PANTHER" id="PTHR43081:SF1">
    <property type="entry name" value="ADENYLATE CYCLASE, TERMINAL-DIFFERENTIATION SPECIFIC"/>
    <property type="match status" value="1"/>
</dbReference>
<evidence type="ECO:0000313" key="3">
    <source>
        <dbReference type="EMBL" id="GGD11526.1"/>
    </source>
</evidence>
<dbReference type="InterPro" id="IPR001054">
    <property type="entry name" value="A/G_cyclase"/>
</dbReference>